<protein>
    <recommendedName>
        <fullName evidence="2">DUF7882 domain-containing protein</fullName>
    </recommendedName>
</protein>
<dbReference type="OrthoDB" id="5123855at2"/>
<evidence type="ECO:0000313" key="4">
    <source>
        <dbReference type="Proteomes" id="UP000077071"/>
    </source>
</evidence>
<feature type="domain" description="DUF7882" evidence="2">
    <location>
        <begin position="1"/>
        <end position="69"/>
    </location>
</feature>
<dbReference type="Proteomes" id="UP000077071">
    <property type="component" value="Chromosome"/>
</dbReference>
<feature type="region of interest" description="Disordered" evidence="1">
    <location>
        <begin position="65"/>
        <end position="87"/>
    </location>
</feature>
<name>A0A161J356_9MICO</name>
<dbReference type="PATRIC" id="fig|33888.3.peg.2050"/>
<gene>
    <name evidence="3" type="ORF">A6122_1847</name>
</gene>
<organism evidence="3 4">
    <name type="scientific">Rathayibacter tritici</name>
    <dbReference type="NCBI Taxonomy" id="33888"/>
    <lineage>
        <taxon>Bacteria</taxon>
        <taxon>Bacillati</taxon>
        <taxon>Actinomycetota</taxon>
        <taxon>Actinomycetes</taxon>
        <taxon>Micrococcales</taxon>
        <taxon>Microbacteriaceae</taxon>
        <taxon>Rathayibacter</taxon>
    </lineage>
</organism>
<dbReference type="Pfam" id="PF25355">
    <property type="entry name" value="DUF7882"/>
    <property type="match status" value="1"/>
</dbReference>
<dbReference type="KEGG" id="rtn:A6122_1847"/>
<accession>A0A161J356</accession>
<sequence length="87" mass="9874">MGVLHDDQRSFDFDDRLFTHVEIVVGLKPRRSEPFYLSWLPSRETGSGRHSVWISTGMPLGIGLNLSDEHSREPGQLKATPIESINR</sequence>
<dbReference type="RefSeq" id="WP_068254283.1">
    <property type="nucleotide sequence ID" value="NZ_CP015515.1"/>
</dbReference>
<evidence type="ECO:0000259" key="2">
    <source>
        <dbReference type="Pfam" id="PF25355"/>
    </source>
</evidence>
<evidence type="ECO:0000256" key="1">
    <source>
        <dbReference type="SAM" id="MobiDB-lite"/>
    </source>
</evidence>
<reference evidence="3 4" key="1">
    <citation type="submission" date="2016-05" db="EMBL/GenBank/DDBJ databases">
        <title>Complete genome sequence of Rathayibacter tritici NCPPB 1953.</title>
        <authorList>
            <person name="Park J."/>
            <person name="Lee H.-H."/>
            <person name="Lee S.-W."/>
            <person name="Seo Y.-S."/>
        </authorList>
    </citation>
    <scope>NUCLEOTIDE SEQUENCE [LARGE SCALE GENOMIC DNA]</scope>
    <source>
        <strain evidence="3 4">NCPPB 1953</strain>
    </source>
</reference>
<keyword evidence="4" id="KW-1185">Reference proteome</keyword>
<proteinExistence type="predicted"/>
<evidence type="ECO:0000313" key="3">
    <source>
        <dbReference type="EMBL" id="AND16975.1"/>
    </source>
</evidence>
<dbReference type="InterPro" id="IPR057204">
    <property type="entry name" value="DUF7882"/>
</dbReference>
<dbReference type="STRING" id="33888.A6122_1847"/>
<dbReference type="EMBL" id="CP015515">
    <property type="protein sequence ID" value="AND16975.1"/>
    <property type="molecule type" value="Genomic_DNA"/>
</dbReference>
<dbReference type="AlphaFoldDB" id="A0A161J356"/>